<accession>A0A1H2ZDA6</accession>
<dbReference type="Proteomes" id="UP000199595">
    <property type="component" value="Unassembled WGS sequence"/>
</dbReference>
<dbReference type="EMBL" id="FNNJ01000003">
    <property type="protein sequence ID" value="SDX15307.1"/>
    <property type="molecule type" value="Genomic_DNA"/>
</dbReference>
<gene>
    <name evidence="1" type="ORF">SAMN05444411_103214</name>
</gene>
<dbReference type="OrthoDB" id="1118000at2"/>
<keyword evidence="2" id="KW-1185">Reference proteome</keyword>
<dbReference type="STRING" id="762486.SAMN05444411_103214"/>
<dbReference type="AlphaFoldDB" id="A0A1H2ZDA6"/>
<protein>
    <submittedName>
        <fullName evidence="1">Uncharacterized protein</fullName>
    </submittedName>
</protein>
<proteinExistence type="predicted"/>
<organism evidence="1 2">
    <name type="scientific">Lutibacter oricola</name>
    <dbReference type="NCBI Taxonomy" id="762486"/>
    <lineage>
        <taxon>Bacteria</taxon>
        <taxon>Pseudomonadati</taxon>
        <taxon>Bacteroidota</taxon>
        <taxon>Flavobacteriia</taxon>
        <taxon>Flavobacteriales</taxon>
        <taxon>Flavobacteriaceae</taxon>
        <taxon>Lutibacter</taxon>
    </lineage>
</organism>
<name>A0A1H2ZDA6_9FLAO</name>
<evidence type="ECO:0000313" key="2">
    <source>
        <dbReference type="Proteomes" id="UP000199595"/>
    </source>
</evidence>
<dbReference type="RefSeq" id="WP_090122466.1">
    <property type="nucleotide sequence ID" value="NZ_FNNJ01000003.1"/>
</dbReference>
<sequence length="159" mass="18477">MKAALKEIKPGYGLGVLKFGMSRAEVKLILGEPTSIDKYSYTNSLTELTESWEYTELSLSLSFDEDEDWKLMMFSVTNNFYEFENLALIGLSEEKVTQSLAQLKFEDLYLEDFSEQDDEDQKMLEIEDKSLNFWFVDGALDEIQWSPLFIDDDTIDWPS</sequence>
<evidence type="ECO:0000313" key="1">
    <source>
        <dbReference type="EMBL" id="SDX15307.1"/>
    </source>
</evidence>
<reference evidence="1 2" key="1">
    <citation type="submission" date="2016-10" db="EMBL/GenBank/DDBJ databases">
        <authorList>
            <person name="de Groot N.N."/>
        </authorList>
    </citation>
    <scope>NUCLEOTIDE SEQUENCE [LARGE SCALE GENOMIC DNA]</scope>
    <source>
        <strain evidence="1 2">DSM 24956</strain>
    </source>
</reference>